<dbReference type="CDD" id="cd14360">
    <property type="entry name" value="UBA_NAC_like_bac"/>
    <property type="match status" value="1"/>
</dbReference>
<dbReference type="Proteomes" id="UP000323521">
    <property type="component" value="Chromosome"/>
</dbReference>
<dbReference type="Gene3D" id="1.10.8.10">
    <property type="entry name" value="DNA helicase RuvA subunit, C-terminal domain"/>
    <property type="match status" value="1"/>
</dbReference>
<dbReference type="Pfam" id="PF14242">
    <property type="entry name" value="DUF4342"/>
    <property type="match status" value="1"/>
</dbReference>
<evidence type="ECO:0000259" key="3">
    <source>
        <dbReference type="Pfam" id="PF14242"/>
    </source>
</evidence>
<feature type="transmembrane region" description="Helical" evidence="2">
    <location>
        <begin position="89"/>
        <end position="117"/>
    </location>
</feature>
<dbReference type="EMBL" id="CP017634">
    <property type="protein sequence ID" value="ATW27329.1"/>
    <property type="molecule type" value="Genomic_DNA"/>
</dbReference>
<dbReference type="InterPro" id="IPR009060">
    <property type="entry name" value="UBA-like_sf"/>
</dbReference>
<name>A0A3G1KY92_FORW1</name>
<evidence type="ECO:0000256" key="1">
    <source>
        <dbReference type="SAM" id="MobiDB-lite"/>
    </source>
</evidence>
<organism evidence="4 5">
    <name type="scientific">Formimonas warabiya</name>
    <dbReference type="NCBI Taxonomy" id="1761012"/>
    <lineage>
        <taxon>Bacteria</taxon>
        <taxon>Bacillati</taxon>
        <taxon>Bacillota</taxon>
        <taxon>Clostridia</taxon>
        <taxon>Eubacteriales</taxon>
        <taxon>Peptococcaceae</taxon>
        <taxon>Candidatus Formimonas</taxon>
    </lineage>
</organism>
<dbReference type="SUPFAM" id="SSF46934">
    <property type="entry name" value="UBA-like"/>
    <property type="match status" value="1"/>
</dbReference>
<feature type="region of interest" description="Disordered" evidence="1">
    <location>
        <begin position="125"/>
        <end position="145"/>
    </location>
</feature>
<dbReference type="InterPro" id="IPR025642">
    <property type="entry name" value="DUF4342"/>
</dbReference>
<dbReference type="AlphaFoldDB" id="A0A3G1KY92"/>
<sequence length="145" mass="15485">MMDDTLKKIDQIKDRTGVSYGMAKEALEKSEGSVIDAIIYLEKQANSPEKKAMEQGKDLWHGLQGAIEKGKDAKIRVLKEGKPVAEVPAAAGVLGLVGALAIPGVAVVGAVGSVVALMNKYSLEVKRNDDPDQDPDRENDVDNKA</sequence>
<protein>
    <recommendedName>
        <fullName evidence="3">DUF4342 domain-containing protein</fullName>
    </recommendedName>
</protein>
<dbReference type="KEGG" id="fwa:DCMF_23545"/>
<feature type="domain" description="DUF4342" evidence="3">
    <location>
        <begin position="49"/>
        <end position="127"/>
    </location>
</feature>
<dbReference type="RefSeq" id="WP_214658845.1">
    <property type="nucleotide sequence ID" value="NZ_CP017634.1"/>
</dbReference>
<reference evidence="4 5" key="1">
    <citation type="submission" date="2016-10" db="EMBL/GenBank/DDBJ databases">
        <title>Complete Genome Sequence of Peptococcaceae strain DCMF.</title>
        <authorList>
            <person name="Edwards R.J."/>
            <person name="Holland S.I."/>
            <person name="Deshpande N.P."/>
            <person name="Wong Y.K."/>
            <person name="Ertan H."/>
            <person name="Manefield M."/>
            <person name="Russell T.L."/>
            <person name="Lee M.J."/>
        </authorList>
    </citation>
    <scope>NUCLEOTIDE SEQUENCE [LARGE SCALE GENOMIC DNA]</scope>
    <source>
        <strain evidence="4 5">DCMF</strain>
    </source>
</reference>
<accession>A0A3G1KY92</accession>
<keyword evidence="2" id="KW-0812">Transmembrane</keyword>
<keyword evidence="2" id="KW-1133">Transmembrane helix</keyword>
<evidence type="ECO:0000313" key="4">
    <source>
        <dbReference type="EMBL" id="ATW27329.1"/>
    </source>
</evidence>
<evidence type="ECO:0000313" key="5">
    <source>
        <dbReference type="Proteomes" id="UP000323521"/>
    </source>
</evidence>
<proteinExistence type="predicted"/>
<gene>
    <name evidence="4" type="ORF">DCMF_23545</name>
</gene>
<evidence type="ECO:0000256" key="2">
    <source>
        <dbReference type="SAM" id="Phobius"/>
    </source>
</evidence>
<keyword evidence="5" id="KW-1185">Reference proteome</keyword>
<keyword evidence="2" id="KW-0472">Membrane</keyword>